<organism evidence="6 7">
    <name type="scientific">Latilactobacillus curvatus</name>
    <name type="common">Lactobacillus curvatus</name>
    <dbReference type="NCBI Taxonomy" id="28038"/>
    <lineage>
        <taxon>Bacteria</taxon>
        <taxon>Bacillati</taxon>
        <taxon>Bacillota</taxon>
        <taxon>Bacilli</taxon>
        <taxon>Lactobacillales</taxon>
        <taxon>Lactobacillaceae</taxon>
        <taxon>Latilactobacillus</taxon>
    </lineage>
</organism>
<comment type="pathway">
    <text evidence="5">Cell wall biogenesis; poly(ribitol phosphate) teichoic acid biosynthesis.</text>
</comment>
<comment type="catalytic activity">
    <reaction evidence="5">
        <text>D-ribitol 5-phosphate + CTP + H(+) = CDP-L-ribitol + diphosphate</text>
        <dbReference type="Rhea" id="RHEA:12456"/>
        <dbReference type="ChEBI" id="CHEBI:15378"/>
        <dbReference type="ChEBI" id="CHEBI:33019"/>
        <dbReference type="ChEBI" id="CHEBI:37563"/>
        <dbReference type="ChEBI" id="CHEBI:57608"/>
        <dbReference type="ChEBI" id="CHEBI:57695"/>
        <dbReference type="EC" id="2.7.7.40"/>
    </reaction>
</comment>
<evidence type="ECO:0000313" key="6">
    <source>
        <dbReference type="EMBL" id="ASN59593.1"/>
    </source>
</evidence>
<dbReference type="PANTHER" id="PTHR32125:SF8">
    <property type="entry name" value="RIBITOL-5-PHOSPHATE CYTIDYLYLTRANSFERASE"/>
    <property type="match status" value="1"/>
</dbReference>
<protein>
    <recommendedName>
        <fullName evidence="5">Ribitol-5-phosphate cytidylyltransferase</fullName>
        <ecNumber evidence="5">2.7.7.40</ecNumber>
    </recommendedName>
</protein>
<reference evidence="6 7" key="1">
    <citation type="submission" date="2017-07" db="EMBL/GenBank/DDBJ databases">
        <title>Lactobacillus curvatus MRS6 whole genome.</title>
        <authorList>
            <person name="Jans C."/>
            <person name="Lagler S."/>
            <person name="Lacroix C."/>
            <person name="Meile L."/>
            <person name="Stevens M.J.A."/>
        </authorList>
    </citation>
    <scope>NUCLEOTIDE SEQUENCE [LARGE SCALE GENOMIC DNA]</scope>
    <source>
        <strain evidence="6 7">MRS6</strain>
    </source>
</reference>
<dbReference type="GO" id="GO:0008299">
    <property type="term" value="P:isoprenoid biosynthetic process"/>
    <property type="evidence" value="ECO:0007669"/>
    <property type="project" value="InterPro"/>
</dbReference>
<sequence>MKYAEILAGGKGTRMGNTKLPKQFLNLGDQPIIIQTIEKFLMNSNFDGIIVVVSGDWINYTMDLIKKYFSSNDLKSIFLVQGGVDRSETLMSGLRFIESEFGLNEDDIVVTHDAVRPFVSQRIIEENIQAAIEFGAVDTVVPSIDTIVKSNTERNYIEDIPNRDVMFQGQTPQSFNISLIMDAYNQLTDDEKLILTDAAKIVLLSKNAGKVKLVMGEQQNFKITTSFDLRLAESLIQKGGED</sequence>
<evidence type="ECO:0000256" key="4">
    <source>
        <dbReference type="ARBA" id="ARBA00023316"/>
    </source>
</evidence>
<comment type="similarity">
    <text evidence="5">Belongs to the IspD/TarI cytidylyltransferase family. TarI subfamily.</text>
</comment>
<feature type="site" description="Transition state stabilizer" evidence="5">
    <location>
        <position position="22"/>
    </location>
</feature>
<dbReference type="InterPro" id="IPR034709">
    <property type="entry name" value="TarI"/>
</dbReference>
<dbReference type="NCBIfam" id="NF001183">
    <property type="entry name" value="PRK00155.1-3"/>
    <property type="match status" value="1"/>
</dbReference>
<dbReference type="HAMAP" id="MF_02068">
    <property type="entry name" value="TarI"/>
    <property type="match status" value="1"/>
</dbReference>
<dbReference type="Pfam" id="PF01128">
    <property type="entry name" value="IspD"/>
    <property type="match status" value="1"/>
</dbReference>
<name>A0AAC9ULY9_LATCU</name>
<dbReference type="GO" id="GO:1902012">
    <property type="term" value="P:poly(ribitol phosphate) teichoic acid biosynthetic process"/>
    <property type="evidence" value="ECO:0007669"/>
    <property type="project" value="UniProtKB-UniRule"/>
</dbReference>
<keyword evidence="4 5" id="KW-0961">Cell wall biogenesis/degradation</keyword>
<keyword evidence="1 5" id="KW-0808">Transferase</keyword>
<comment type="caution">
    <text evidence="5">Lacks conserved residue(s) required for the propagation of feature annotation.</text>
</comment>
<dbReference type="CDD" id="cd02516">
    <property type="entry name" value="CDP-ME_synthetase"/>
    <property type="match status" value="1"/>
</dbReference>
<dbReference type="InterPro" id="IPR050088">
    <property type="entry name" value="IspD/TarI_cytidylyltransf_bact"/>
</dbReference>
<dbReference type="GO" id="GO:0047349">
    <property type="term" value="F:D-ribitol-5-phosphate cytidylyltransferase activity"/>
    <property type="evidence" value="ECO:0007669"/>
    <property type="project" value="UniProtKB-UniRule"/>
</dbReference>
<dbReference type="Proteomes" id="UP000199749">
    <property type="component" value="Chromosome"/>
</dbReference>
<dbReference type="GO" id="GO:0050518">
    <property type="term" value="F:2-C-methyl-D-erythritol 4-phosphate cytidylyltransferase activity"/>
    <property type="evidence" value="ECO:0007669"/>
    <property type="project" value="TreeGrafter"/>
</dbReference>
<accession>A0AAC9ULY9</accession>
<keyword evidence="2 5" id="KW-0548">Nucleotidyltransferase</keyword>
<dbReference type="Gene3D" id="3.90.550.10">
    <property type="entry name" value="Spore Coat Polysaccharide Biosynthesis Protein SpsA, Chain A"/>
    <property type="match status" value="1"/>
</dbReference>
<dbReference type="EMBL" id="CP022474">
    <property type="protein sequence ID" value="ASN59593.1"/>
    <property type="molecule type" value="Genomic_DNA"/>
</dbReference>
<dbReference type="EC" id="2.7.7.40" evidence="5"/>
<evidence type="ECO:0000256" key="5">
    <source>
        <dbReference type="HAMAP-Rule" id="MF_02068"/>
    </source>
</evidence>
<dbReference type="AlphaFoldDB" id="A0AAC9ULY9"/>
<evidence type="ECO:0000313" key="7">
    <source>
        <dbReference type="Proteomes" id="UP000199749"/>
    </source>
</evidence>
<dbReference type="InterPro" id="IPR018294">
    <property type="entry name" value="ISPD_synthase_CS"/>
</dbReference>
<feature type="site" description="Positions ribitol 5-phosphate for the nucleophilic attack" evidence="5">
    <location>
        <position position="163"/>
    </location>
</feature>
<proteinExistence type="inferred from homology"/>
<dbReference type="FunFam" id="3.90.550.10:FF:000003">
    <property type="entry name" value="2-C-methyl-D-erythritol 4-phosphate cytidylyltransferase"/>
    <property type="match status" value="1"/>
</dbReference>
<dbReference type="GO" id="GO:0071555">
    <property type="term" value="P:cell wall organization"/>
    <property type="evidence" value="ECO:0007669"/>
    <property type="project" value="UniProtKB-KW"/>
</dbReference>
<dbReference type="RefSeq" id="WP_089556386.1">
    <property type="nucleotide sequence ID" value="NZ_CP022474.1"/>
</dbReference>
<comment type="function">
    <text evidence="5">Catalyzes the transfer of the cytidylyl group of CTP to D-ribitol 5-phosphate.</text>
</comment>
<evidence type="ECO:0000256" key="2">
    <source>
        <dbReference type="ARBA" id="ARBA00022695"/>
    </source>
</evidence>
<dbReference type="InterPro" id="IPR029044">
    <property type="entry name" value="Nucleotide-diphossugar_trans"/>
</dbReference>
<dbReference type="InterPro" id="IPR034683">
    <property type="entry name" value="IspD/TarI"/>
</dbReference>
<feature type="binding site" evidence="5">
    <location>
        <begin position="7"/>
        <end position="10"/>
    </location>
    <ligand>
        <name>CTP</name>
        <dbReference type="ChEBI" id="CHEBI:37563"/>
    </ligand>
</feature>
<feature type="site" description="Positions ribitol 5-phosphate for the nucleophilic attack" evidence="5">
    <location>
        <position position="222"/>
    </location>
</feature>
<evidence type="ECO:0000256" key="3">
    <source>
        <dbReference type="ARBA" id="ARBA00022944"/>
    </source>
</evidence>
<keyword evidence="3 5" id="KW-0777">Teichoic acid biosynthesis</keyword>
<gene>
    <name evidence="5" type="primary">tarI</name>
    <name evidence="6" type="ORF">CG419_02695</name>
</gene>
<evidence type="ECO:0000256" key="1">
    <source>
        <dbReference type="ARBA" id="ARBA00022679"/>
    </source>
</evidence>
<dbReference type="PROSITE" id="PS01295">
    <property type="entry name" value="ISPD"/>
    <property type="match status" value="1"/>
</dbReference>
<dbReference type="SUPFAM" id="SSF53448">
    <property type="entry name" value="Nucleotide-diphospho-sugar transferases"/>
    <property type="match status" value="1"/>
</dbReference>
<feature type="site" description="Transition state stabilizer" evidence="5">
    <location>
        <position position="14"/>
    </location>
</feature>
<dbReference type="PANTHER" id="PTHR32125">
    <property type="entry name" value="2-C-METHYL-D-ERYTHRITOL 4-PHOSPHATE CYTIDYLYLTRANSFERASE, CHLOROPLASTIC"/>
    <property type="match status" value="1"/>
</dbReference>